<reference evidence="2 3" key="1">
    <citation type="submission" date="2019-08" db="EMBL/GenBank/DDBJ databases">
        <title>Complete genome sequence of Candidatus Uab amorphum.</title>
        <authorList>
            <person name="Shiratori T."/>
            <person name="Suzuki S."/>
            <person name="Kakizawa Y."/>
            <person name="Ishida K."/>
        </authorList>
    </citation>
    <scope>NUCLEOTIDE SEQUENCE [LARGE SCALE GENOMIC DNA]</scope>
    <source>
        <strain evidence="2 3">SRT547</strain>
    </source>
</reference>
<sequence length="84" mass="9277">MRLAIIATTILLLSGCVSSPLQETVEIQQNTIDDLSSRLEKLEGKLDIQQQKIDGLEKELSTMKSGLRKVTPGYLEGTIQEGNF</sequence>
<gene>
    <name evidence="2" type="ORF">UABAM_02016</name>
</gene>
<dbReference type="KEGG" id="uam:UABAM_02016"/>
<dbReference type="Proteomes" id="UP000326354">
    <property type="component" value="Chromosome"/>
</dbReference>
<evidence type="ECO:0000313" key="3">
    <source>
        <dbReference type="Proteomes" id="UP000326354"/>
    </source>
</evidence>
<organism evidence="2 3">
    <name type="scientific">Uabimicrobium amorphum</name>
    <dbReference type="NCBI Taxonomy" id="2596890"/>
    <lineage>
        <taxon>Bacteria</taxon>
        <taxon>Pseudomonadati</taxon>
        <taxon>Planctomycetota</taxon>
        <taxon>Candidatus Uabimicrobiia</taxon>
        <taxon>Candidatus Uabimicrobiales</taxon>
        <taxon>Candidatus Uabimicrobiaceae</taxon>
        <taxon>Candidatus Uabimicrobium</taxon>
    </lineage>
</organism>
<dbReference type="RefSeq" id="WP_151967855.1">
    <property type="nucleotide sequence ID" value="NZ_AP019860.1"/>
</dbReference>
<keyword evidence="3" id="KW-1185">Reference proteome</keyword>
<accession>A0A5S9IKQ8</accession>
<evidence type="ECO:0000313" key="2">
    <source>
        <dbReference type="EMBL" id="BBM83663.1"/>
    </source>
</evidence>
<dbReference type="Gene3D" id="1.20.5.340">
    <property type="match status" value="1"/>
</dbReference>
<dbReference type="PROSITE" id="PS51257">
    <property type="entry name" value="PROKAR_LIPOPROTEIN"/>
    <property type="match status" value="1"/>
</dbReference>
<feature type="coiled-coil region" evidence="1">
    <location>
        <begin position="25"/>
        <end position="59"/>
    </location>
</feature>
<protein>
    <submittedName>
        <fullName evidence="2">Uncharacterized protein</fullName>
    </submittedName>
</protein>
<evidence type="ECO:0000256" key="1">
    <source>
        <dbReference type="SAM" id="Coils"/>
    </source>
</evidence>
<dbReference type="EMBL" id="AP019860">
    <property type="protein sequence ID" value="BBM83663.1"/>
    <property type="molecule type" value="Genomic_DNA"/>
</dbReference>
<keyword evidence="1" id="KW-0175">Coiled coil</keyword>
<proteinExistence type="predicted"/>
<name>A0A5S9IKQ8_UABAM</name>
<dbReference type="AlphaFoldDB" id="A0A5S9IKQ8"/>